<evidence type="ECO:0000313" key="2">
    <source>
        <dbReference type="EMBL" id="AII77666.1"/>
    </source>
</evidence>
<sequence>MSVYKSCSFFY</sequence>
<dbReference type="EMBL" id="GU784894">
    <property type="protein sequence ID" value="AII77666.1"/>
    <property type="molecule type" value="Genomic_DNA"/>
</dbReference>
<accession>A0A076JLF3</accession>
<evidence type="ECO:0000313" key="1">
    <source>
        <dbReference type="EMBL" id="AII77664.1"/>
    </source>
</evidence>
<name>A0A076JLF3_TRYCR</name>
<proteinExistence type="predicted"/>
<organism evidence="1">
    <name type="scientific">Trypanosoma cruzi</name>
    <dbReference type="NCBI Taxonomy" id="5693"/>
    <lineage>
        <taxon>Eukaryota</taxon>
        <taxon>Discoba</taxon>
        <taxon>Euglenozoa</taxon>
        <taxon>Kinetoplastea</taxon>
        <taxon>Metakinetoplastina</taxon>
        <taxon>Trypanosomatida</taxon>
        <taxon>Trypanosomatidae</taxon>
        <taxon>Trypanosoma</taxon>
        <taxon>Schizotrypanum</taxon>
    </lineage>
</organism>
<dbReference type="EMBL" id="GU784893">
    <property type="protein sequence ID" value="AII77664.1"/>
    <property type="molecule type" value="Genomic_DNA"/>
</dbReference>
<reference evidence="1" key="1">
    <citation type="journal article" date="2011" name="Parasitol. Res.">
        <title>The composition of upstream open reading frames (uORF) in four genes from Trypanosoma cruzi typical strains.</title>
        <authorList>
            <person name="Jaeger L.H."/>
            <person name="Brandao A."/>
        </authorList>
    </citation>
    <scope>NUCLEOTIDE SEQUENCE</scope>
    <source>
        <strain evidence="1">Berkeley</strain>
        <strain evidence="2">INPA 4167</strain>
    </source>
</reference>
<protein>
    <submittedName>
        <fullName evidence="1">UORF</fullName>
    </submittedName>
</protein>